<evidence type="ECO:0000313" key="1">
    <source>
        <dbReference type="EMBL" id="RRT81554.1"/>
    </source>
</evidence>
<organism evidence="1 2">
    <name type="scientific">Ensete ventricosum</name>
    <name type="common">Abyssinian banana</name>
    <name type="synonym">Musa ensete</name>
    <dbReference type="NCBI Taxonomy" id="4639"/>
    <lineage>
        <taxon>Eukaryota</taxon>
        <taxon>Viridiplantae</taxon>
        <taxon>Streptophyta</taxon>
        <taxon>Embryophyta</taxon>
        <taxon>Tracheophyta</taxon>
        <taxon>Spermatophyta</taxon>
        <taxon>Magnoliopsida</taxon>
        <taxon>Liliopsida</taxon>
        <taxon>Zingiberales</taxon>
        <taxon>Musaceae</taxon>
        <taxon>Ensete</taxon>
    </lineage>
</organism>
<reference evidence="1 2" key="1">
    <citation type="journal article" date="2014" name="Agronomy (Basel)">
        <title>A Draft Genome Sequence for Ensete ventricosum, the Drought-Tolerant Tree Against Hunger.</title>
        <authorList>
            <person name="Harrison J."/>
            <person name="Moore K.A."/>
            <person name="Paszkiewicz K."/>
            <person name="Jones T."/>
            <person name="Grant M."/>
            <person name="Ambacheew D."/>
            <person name="Muzemil S."/>
            <person name="Studholme D.J."/>
        </authorList>
    </citation>
    <scope>NUCLEOTIDE SEQUENCE [LARGE SCALE GENOMIC DNA]</scope>
</reference>
<protein>
    <submittedName>
        <fullName evidence="1">Uncharacterized protein</fullName>
    </submittedName>
</protein>
<proteinExistence type="predicted"/>
<comment type="caution">
    <text evidence="1">The sequence shown here is derived from an EMBL/GenBank/DDBJ whole genome shotgun (WGS) entry which is preliminary data.</text>
</comment>
<sequence length="100" mass="11814">MAINNSLEVRFEAFKARIENRLQELFNKFKRSLSECPNKFQHGKNSNLKGNRFEKYDQGQDIGYPRIRVEFLRWEDGDPTSWVLGVESSFTSTELQKNPR</sequence>
<evidence type="ECO:0000313" key="2">
    <source>
        <dbReference type="Proteomes" id="UP000287651"/>
    </source>
</evidence>
<name>A0A427AZ56_ENSVE</name>
<dbReference type="AlphaFoldDB" id="A0A427AZ56"/>
<dbReference type="EMBL" id="AMZH03000885">
    <property type="protein sequence ID" value="RRT81554.1"/>
    <property type="molecule type" value="Genomic_DNA"/>
</dbReference>
<accession>A0A427AZ56</accession>
<dbReference type="Proteomes" id="UP000287651">
    <property type="component" value="Unassembled WGS sequence"/>
</dbReference>
<gene>
    <name evidence="1" type="ORF">B296_00010850</name>
</gene>